<organism evidence="2 3">
    <name type="scientific">Mytilus galloprovincialis</name>
    <name type="common">Mediterranean mussel</name>
    <dbReference type="NCBI Taxonomy" id="29158"/>
    <lineage>
        <taxon>Eukaryota</taxon>
        <taxon>Metazoa</taxon>
        <taxon>Spiralia</taxon>
        <taxon>Lophotrochozoa</taxon>
        <taxon>Mollusca</taxon>
        <taxon>Bivalvia</taxon>
        <taxon>Autobranchia</taxon>
        <taxon>Pteriomorphia</taxon>
        <taxon>Mytilida</taxon>
        <taxon>Mytiloidea</taxon>
        <taxon>Mytilidae</taxon>
        <taxon>Mytilinae</taxon>
        <taxon>Mytilus</taxon>
    </lineage>
</organism>
<proteinExistence type="predicted"/>
<protein>
    <recommendedName>
        <fullName evidence="1">Mab-21-like nucleotidyltransferase domain-containing protein</fullName>
    </recommendedName>
</protein>
<keyword evidence="3" id="KW-1185">Reference proteome</keyword>
<evidence type="ECO:0000313" key="2">
    <source>
        <dbReference type="EMBL" id="VDI22864.1"/>
    </source>
</evidence>
<accession>A0A8B6DNG0</accession>
<reference evidence="2" key="1">
    <citation type="submission" date="2018-11" db="EMBL/GenBank/DDBJ databases">
        <authorList>
            <person name="Alioto T."/>
            <person name="Alioto T."/>
        </authorList>
    </citation>
    <scope>NUCLEOTIDE SEQUENCE</scope>
</reference>
<gene>
    <name evidence="2" type="ORF">MGAL_10B020478</name>
</gene>
<dbReference type="Proteomes" id="UP000596742">
    <property type="component" value="Unassembled WGS sequence"/>
</dbReference>
<dbReference type="AlphaFoldDB" id="A0A8B6DNG0"/>
<evidence type="ECO:0000259" key="1">
    <source>
        <dbReference type="Pfam" id="PF03281"/>
    </source>
</evidence>
<evidence type="ECO:0000313" key="3">
    <source>
        <dbReference type="Proteomes" id="UP000596742"/>
    </source>
</evidence>
<dbReference type="Pfam" id="PF03281">
    <property type="entry name" value="Mab-21"/>
    <property type="match status" value="1"/>
</dbReference>
<dbReference type="InterPro" id="IPR046903">
    <property type="entry name" value="Mab-21-like_nuc_Trfase"/>
</dbReference>
<comment type="caution">
    <text evidence="2">The sequence shown here is derived from an EMBL/GenBank/DDBJ whole genome shotgun (WGS) entry which is preliminary data.</text>
</comment>
<dbReference type="PANTHER" id="PTHR10656:SF69">
    <property type="entry name" value="MAB-21-LIKE HHH_H2TH-LIKE DOMAIN-CONTAINING PROTEIN"/>
    <property type="match status" value="1"/>
</dbReference>
<sequence>MSDQNVSSYFTKKISTNTSLLRNVWYESKITQVRKELYSSYSQYHSVIFVNDFVNKKSSNSNDLSTDEIQRIHIQNAENAIPTSCSIKIHNIETDRSHSLISERNVHGYLCKEVSSKNKKMYDEPWMPDIYITDEYLDRLNIPPGNQRNRLINFYSQSKILFCFLSYHIGNEFIVRFRRRIIDKKYSHNISHSGITLLASGSKAEGLDMKGSDTDIMMTDSTIEAYEGDDKSNPLISCRYDSMSPDIKPGYVLVELGMRGSPSTLLSSSFVKTFISVCMPLLKSMFQMEPHGPAMSASTCGEDYDLVLCIKSITWPNIASEWVLRKRKYGWPSQEMIQNIQSQGCHLVPVSSKVDARTTEDIEWRLSFSFAERELVHSFRHTQLLVYGLLKLILKE</sequence>
<name>A0A8B6DNG0_MYTGA</name>
<feature type="non-terminal residue" evidence="2">
    <location>
        <position position="1"/>
    </location>
</feature>
<dbReference type="EMBL" id="UYJE01003844">
    <property type="protein sequence ID" value="VDI22864.1"/>
    <property type="molecule type" value="Genomic_DNA"/>
</dbReference>
<dbReference type="OrthoDB" id="6141187at2759"/>
<feature type="domain" description="Mab-21-like nucleotidyltransferase" evidence="1">
    <location>
        <begin position="286"/>
        <end position="377"/>
    </location>
</feature>
<dbReference type="PANTHER" id="PTHR10656">
    <property type="entry name" value="CELL FATE DETERMINING PROTEIN MAB21-RELATED"/>
    <property type="match status" value="1"/>
</dbReference>